<dbReference type="Pfam" id="PF04783">
    <property type="entry name" value="DUF630"/>
    <property type="match status" value="1"/>
</dbReference>
<evidence type="ECO:0000313" key="5">
    <source>
        <dbReference type="Proteomes" id="UP001386955"/>
    </source>
</evidence>
<dbReference type="InterPro" id="IPR006867">
    <property type="entry name" value="DUF632"/>
</dbReference>
<dbReference type="AlphaFoldDB" id="A0AAN9RH43"/>
<dbReference type="PANTHER" id="PTHR21450">
    <property type="entry name" value="PROTEIN ALTERED PHOSPHATE STARVATION RESPONSE 1"/>
    <property type="match status" value="1"/>
</dbReference>
<accession>A0AAN9RH43</accession>
<dbReference type="Pfam" id="PF04782">
    <property type="entry name" value="DUF632"/>
    <property type="match status" value="1"/>
</dbReference>
<sequence>MGCWYSRIEREETVSHYKARKRCMKQLKKARRAFSSAHATYIHSLHNIASALLLFANAEETTLLLHYLLPPTSPTSDTLLSSSSSAFDFWNPFHVSLSSTVESNNFDKDFVQAVKVLHNYFLKAAHAAIYVSLLLEVPSSTFRTRTKASKVYSCGWSLSSSLWSWCSISKLSKRKSGPVTIYGAIRGVNGSHSSTVERLYKLEKKLCQEVKNAETIKMEHEKKVARLRKLEMKKGDYVKIKRNKEVKKLESLMTIASHAIETTDAEIIKLRETELYPQLVKLVKGLRSMWRSMYKYHEVQKNTVQQLEGFNNMTSSNPTSDTLRKSTLHLEVGIQQWHQSFCKLFKAHRDYIQSLTAWLSLSLFHFSRNPVKKTADEPKIHTLCEEWNLAVDRIPEKVTSEGIKSLLEAVHANVVQQREEHKQKKKLVAALKKHEKKVVQLQSIESKHDPYSMLESSDTKGTKACVKKKRLKVEHLRAKVEKVKIKHENSIKATRAMTRKNLQMGFLQVFQGIMSFSSVSVEVFESIYNKANTAPEKRDV</sequence>
<evidence type="ECO:0000313" key="4">
    <source>
        <dbReference type="EMBL" id="KAK7376130.1"/>
    </source>
</evidence>
<protein>
    <recommendedName>
        <fullName evidence="6">Nitrate regulatory gene2 protein</fullName>
    </recommendedName>
</protein>
<feature type="domain" description="DUF632" evidence="2">
    <location>
        <begin position="111"/>
        <end position="411"/>
    </location>
</feature>
<feature type="coiled-coil region" evidence="1">
    <location>
        <begin position="424"/>
        <end position="486"/>
    </location>
</feature>
<keyword evidence="1" id="KW-0175">Coiled coil</keyword>
<reference evidence="4 5" key="1">
    <citation type="submission" date="2024-01" db="EMBL/GenBank/DDBJ databases">
        <title>The genomes of 5 underutilized Papilionoideae crops provide insights into root nodulation and disease resistanc.</title>
        <authorList>
            <person name="Jiang F."/>
        </authorList>
    </citation>
    <scope>NUCLEOTIDE SEQUENCE [LARGE SCALE GENOMIC DNA]</scope>
    <source>
        <strain evidence="4">DUOXIRENSHENG_FW03</strain>
        <tissue evidence="4">Leaves</tissue>
    </source>
</reference>
<dbReference type="EMBL" id="JAYMYS010000033">
    <property type="protein sequence ID" value="KAK7376130.1"/>
    <property type="molecule type" value="Genomic_DNA"/>
</dbReference>
<feature type="domain" description="DUF630" evidence="3">
    <location>
        <begin position="1"/>
        <end position="59"/>
    </location>
</feature>
<proteinExistence type="predicted"/>
<comment type="caution">
    <text evidence="4">The sequence shown here is derived from an EMBL/GenBank/DDBJ whole genome shotgun (WGS) entry which is preliminary data.</text>
</comment>
<dbReference type="Proteomes" id="UP001386955">
    <property type="component" value="Unassembled WGS sequence"/>
</dbReference>
<dbReference type="PANTHER" id="PTHR21450:SF23">
    <property type="entry name" value="PROTEIN ALTERED PHOSPHATE STARVATION RESPONSE 1"/>
    <property type="match status" value="1"/>
</dbReference>
<evidence type="ECO:0000259" key="2">
    <source>
        <dbReference type="Pfam" id="PF04782"/>
    </source>
</evidence>
<evidence type="ECO:0000259" key="3">
    <source>
        <dbReference type="Pfam" id="PF04783"/>
    </source>
</evidence>
<keyword evidence="5" id="KW-1185">Reference proteome</keyword>
<evidence type="ECO:0000256" key="1">
    <source>
        <dbReference type="SAM" id="Coils"/>
    </source>
</evidence>
<dbReference type="InterPro" id="IPR006868">
    <property type="entry name" value="DUF630"/>
</dbReference>
<evidence type="ECO:0008006" key="6">
    <source>
        <dbReference type="Google" id="ProtNLM"/>
    </source>
</evidence>
<organism evidence="4 5">
    <name type="scientific">Psophocarpus tetragonolobus</name>
    <name type="common">Winged bean</name>
    <name type="synonym">Dolichos tetragonolobus</name>
    <dbReference type="NCBI Taxonomy" id="3891"/>
    <lineage>
        <taxon>Eukaryota</taxon>
        <taxon>Viridiplantae</taxon>
        <taxon>Streptophyta</taxon>
        <taxon>Embryophyta</taxon>
        <taxon>Tracheophyta</taxon>
        <taxon>Spermatophyta</taxon>
        <taxon>Magnoliopsida</taxon>
        <taxon>eudicotyledons</taxon>
        <taxon>Gunneridae</taxon>
        <taxon>Pentapetalae</taxon>
        <taxon>rosids</taxon>
        <taxon>fabids</taxon>
        <taxon>Fabales</taxon>
        <taxon>Fabaceae</taxon>
        <taxon>Papilionoideae</taxon>
        <taxon>50 kb inversion clade</taxon>
        <taxon>NPAAA clade</taxon>
        <taxon>indigoferoid/millettioid clade</taxon>
        <taxon>Phaseoleae</taxon>
        <taxon>Psophocarpus</taxon>
    </lineage>
</organism>
<name>A0AAN9RH43_PSOTE</name>
<gene>
    <name evidence="4" type="ORF">VNO78_34984</name>
</gene>